<keyword evidence="2" id="KW-1185">Reference proteome</keyword>
<proteinExistence type="predicted"/>
<reference evidence="2" key="1">
    <citation type="journal article" date="2019" name="Int. J. Syst. Evol. Microbiol.">
        <title>The Global Catalogue of Microorganisms (GCM) 10K type strain sequencing project: providing services to taxonomists for standard genome sequencing and annotation.</title>
        <authorList>
            <consortium name="The Broad Institute Genomics Platform"/>
            <consortium name="The Broad Institute Genome Sequencing Center for Infectious Disease"/>
            <person name="Wu L."/>
            <person name="Ma J."/>
        </authorList>
    </citation>
    <scope>NUCLEOTIDE SEQUENCE [LARGE SCALE GENOMIC DNA]</scope>
    <source>
        <strain evidence="2">CCUG 50213</strain>
    </source>
</reference>
<protein>
    <submittedName>
        <fullName evidence="1">Uncharacterized protein</fullName>
    </submittedName>
</protein>
<dbReference type="RefSeq" id="WP_343960678.1">
    <property type="nucleotide sequence ID" value="NZ_BAAAKZ010000008.1"/>
</dbReference>
<accession>A0ABW3TW63</accession>
<evidence type="ECO:0000313" key="1">
    <source>
        <dbReference type="EMBL" id="MFD1203517.1"/>
    </source>
</evidence>
<comment type="caution">
    <text evidence="1">The sequence shown here is derived from an EMBL/GenBank/DDBJ whole genome shotgun (WGS) entry which is preliminary data.</text>
</comment>
<evidence type="ECO:0000313" key="2">
    <source>
        <dbReference type="Proteomes" id="UP001597181"/>
    </source>
</evidence>
<organism evidence="1 2">
    <name type="scientific">Leucobacter albus</name>
    <dbReference type="NCBI Taxonomy" id="272210"/>
    <lineage>
        <taxon>Bacteria</taxon>
        <taxon>Bacillati</taxon>
        <taxon>Actinomycetota</taxon>
        <taxon>Actinomycetes</taxon>
        <taxon>Micrococcales</taxon>
        <taxon>Microbacteriaceae</taxon>
        <taxon>Leucobacter</taxon>
    </lineage>
</organism>
<dbReference type="Proteomes" id="UP001597181">
    <property type="component" value="Unassembled WGS sequence"/>
</dbReference>
<dbReference type="EMBL" id="JBHTLY010000022">
    <property type="protein sequence ID" value="MFD1203517.1"/>
    <property type="molecule type" value="Genomic_DNA"/>
</dbReference>
<gene>
    <name evidence="1" type="ORF">ACFQ3U_16615</name>
</gene>
<sequence length="86" mass="9306">MPTAREIADAILDTKIPRKGGSQSGETTPRAVFAWMDALFETLPREILDAKIPRKGGTQSGETTVRAVMAHTDALIEGVTDKLPEK</sequence>
<name>A0ABW3TW63_9MICO</name>